<feature type="domain" description="EF-hand" evidence="2">
    <location>
        <begin position="68"/>
        <end position="95"/>
    </location>
</feature>
<evidence type="ECO:0000256" key="1">
    <source>
        <dbReference type="ARBA" id="ARBA00022837"/>
    </source>
</evidence>
<dbReference type="GO" id="GO:0005829">
    <property type="term" value="C:cytosol"/>
    <property type="evidence" value="ECO:0007669"/>
    <property type="project" value="TreeGrafter"/>
</dbReference>
<dbReference type="InterPro" id="IPR051001">
    <property type="entry name" value="Calbindin_Ca-bind"/>
</dbReference>
<dbReference type="GO" id="GO:0030425">
    <property type="term" value="C:dendrite"/>
    <property type="evidence" value="ECO:0007669"/>
    <property type="project" value="TreeGrafter"/>
</dbReference>
<reference evidence="3 4" key="1">
    <citation type="journal article" date="2018" name="Gigascience">
        <title>Genomes of trombidid mites reveal novel predicted allergens and laterally-transferred genes associated with secondary metabolism.</title>
        <authorList>
            <person name="Dong X."/>
            <person name="Chaisiri K."/>
            <person name="Xia D."/>
            <person name="Armstrong S.D."/>
            <person name="Fang Y."/>
            <person name="Donnelly M.J."/>
            <person name="Kadowaki T."/>
            <person name="McGarry J.W."/>
            <person name="Darby A.C."/>
            <person name="Makepeace B.L."/>
        </authorList>
    </citation>
    <scope>NUCLEOTIDE SEQUENCE [LARGE SCALE GENOMIC DNA]</scope>
    <source>
        <strain evidence="3">UoL-WK</strain>
    </source>
</reference>
<comment type="caution">
    <text evidence="3">The sequence shown here is derived from an EMBL/GenBank/DDBJ whole genome shotgun (WGS) entry which is preliminary data.</text>
</comment>
<dbReference type="Pfam" id="PF13499">
    <property type="entry name" value="EF-hand_7"/>
    <property type="match status" value="2"/>
</dbReference>
<evidence type="ECO:0000313" key="3">
    <source>
        <dbReference type="EMBL" id="RWS17108.1"/>
    </source>
</evidence>
<feature type="domain" description="EF-hand" evidence="2">
    <location>
        <begin position="198"/>
        <end position="233"/>
    </location>
</feature>
<dbReference type="PROSITE" id="PS50222">
    <property type="entry name" value="EF_HAND_2"/>
    <property type="match status" value="5"/>
</dbReference>
<dbReference type="GO" id="GO:0043195">
    <property type="term" value="C:terminal bouton"/>
    <property type="evidence" value="ECO:0007669"/>
    <property type="project" value="TreeGrafter"/>
</dbReference>
<dbReference type="GO" id="GO:0099509">
    <property type="term" value="P:regulation of presynaptic cytosolic calcium ion concentration"/>
    <property type="evidence" value="ECO:0007669"/>
    <property type="project" value="TreeGrafter"/>
</dbReference>
<evidence type="ECO:0000313" key="4">
    <source>
        <dbReference type="Proteomes" id="UP000285301"/>
    </source>
</evidence>
<feature type="domain" description="EF-hand" evidence="2">
    <location>
        <begin position="106"/>
        <end position="141"/>
    </location>
</feature>
<dbReference type="SUPFAM" id="SSF47473">
    <property type="entry name" value="EF-hand"/>
    <property type="match status" value="2"/>
</dbReference>
<dbReference type="SMART" id="SM00054">
    <property type="entry name" value="EFh"/>
    <property type="match status" value="5"/>
</dbReference>
<evidence type="ECO:0000259" key="2">
    <source>
        <dbReference type="PROSITE" id="PS50222"/>
    </source>
</evidence>
<proteinExistence type="predicted"/>
<keyword evidence="4" id="KW-1185">Reference proteome</keyword>
<dbReference type="OrthoDB" id="428774at2759"/>
<dbReference type="GO" id="GO:1900271">
    <property type="term" value="P:regulation of long-term synaptic potentiation"/>
    <property type="evidence" value="ECO:0007669"/>
    <property type="project" value="TreeGrafter"/>
</dbReference>
<dbReference type="EMBL" id="NCKU01000118">
    <property type="protein sequence ID" value="RWS17108.1"/>
    <property type="molecule type" value="Genomic_DNA"/>
</dbReference>
<organism evidence="3 4">
    <name type="scientific">Dinothrombium tinctorium</name>
    <dbReference type="NCBI Taxonomy" id="1965070"/>
    <lineage>
        <taxon>Eukaryota</taxon>
        <taxon>Metazoa</taxon>
        <taxon>Ecdysozoa</taxon>
        <taxon>Arthropoda</taxon>
        <taxon>Chelicerata</taxon>
        <taxon>Arachnida</taxon>
        <taxon>Acari</taxon>
        <taxon>Acariformes</taxon>
        <taxon>Trombidiformes</taxon>
        <taxon>Prostigmata</taxon>
        <taxon>Anystina</taxon>
        <taxon>Parasitengona</taxon>
        <taxon>Trombidioidea</taxon>
        <taxon>Trombidiidae</taxon>
        <taxon>Dinothrombium</taxon>
    </lineage>
</organism>
<accession>A0A3S3PQA5</accession>
<dbReference type="PROSITE" id="PS00018">
    <property type="entry name" value="EF_HAND_1"/>
    <property type="match status" value="4"/>
</dbReference>
<protein>
    <submittedName>
        <fullName evidence="3">Calbindin-32-like protein</fullName>
    </submittedName>
</protein>
<dbReference type="GO" id="GO:0005509">
    <property type="term" value="F:calcium ion binding"/>
    <property type="evidence" value="ECO:0007669"/>
    <property type="project" value="InterPro"/>
</dbReference>
<dbReference type="AlphaFoldDB" id="A0A3S3PQA5"/>
<dbReference type="PANTHER" id="PTHR19972:SF10">
    <property type="entry name" value="CALBINDIN-32"/>
    <property type="match status" value="1"/>
</dbReference>
<dbReference type="GO" id="GO:0005634">
    <property type="term" value="C:nucleus"/>
    <property type="evidence" value="ECO:0007669"/>
    <property type="project" value="TreeGrafter"/>
</dbReference>
<gene>
    <name evidence="3" type="ORF">B4U79_12562</name>
</gene>
<dbReference type="Pfam" id="PF13202">
    <property type="entry name" value="EF-hand_5"/>
    <property type="match status" value="1"/>
</dbReference>
<name>A0A3S3PQA5_9ACAR</name>
<sequence length="296" mass="34082">MSERVLDSLKQNKNLSASEFMRVWSTYDSEGKGFIEGDKLDSFLEDFVTKNTKTPLSSAQLSQLKSSILKTADENKDGKIDIKEIAQILPLEENFLLLFRFQNPLNSNVEFMNIWKKYDKDGSGALDKKELKSFLKDFHKKAKREDLSEENANEYATAILQLFDSNKDGMLQINEMAKLLPVECNFLSNVKLDTTQSIKRKDIEKVFDLYDKNKSGTIEGTELDGFLKDLLEMRKMAYDANELQKLKSIILESVEDNKVTKKDLTIILHAFAASKKEKQTKISFLQRFKQGFVKKR</sequence>
<dbReference type="PANTHER" id="PTHR19972">
    <property type="entry name" value="CALBINDIN"/>
    <property type="match status" value="1"/>
</dbReference>
<dbReference type="Gene3D" id="1.10.238.10">
    <property type="entry name" value="EF-hand"/>
    <property type="match status" value="3"/>
</dbReference>
<dbReference type="InterPro" id="IPR002048">
    <property type="entry name" value="EF_hand_dom"/>
</dbReference>
<keyword evidence="1" id="KW-0106">Calcium</keyword>
<dbReference type="InterPro" id="IPR018247">
    <property type="entry name" value="EF_Hand_1_Ca_BS"/>
</dbReference>
<dbReference type="Proteomes" id="UP000285301">
    <property type="component" value="Unassembled WGS sequence"/>
</dbReference>
<feature type="domain" description="EF-hand" evidence="2">
    <location>
        <begin position="15"/>
        <end position="50"/>
    </location>
</feature>
<feature type="domain" description="EF-hand" evidence="2">
    <location>
        <begin position="151"/>
        <end position="186"/>
    </location>
</feature>
<dbReference type="InterPro" id="IPR011992">
    <property type="entry name" value="EF-hand-dom_pair"/>
</dbReference>
<dbReference type="STRING" id="1965070.A0A3S3PQA5"/>